<feature type="transmembrane region" description="Helical" evidence="8">
    <location>
        <begin position="70"/>
        <end position="89"/>
    </location>
</feature>
<dbReference type="OrthoDB" id="279428at2"/>
<comment type="subcellular location">
    <subcellularLocation>
        <location evidence="1">Cell membrane</location>
        <topology evidence="1">Multi-pass membrane protein</topology>
    </subcellularLocation>
</comment>
<feature type="transmembrane region" description="Helical" evidence="8">
    <location>
        <begin position="171"/>
        <end position="189"/>
    </location>
</feature>
<dbReference type="GO" id="GO:0005886">
    <property type="term" value="C:plasma membrane"/>
    <property type="evidence" value="ECO:0007669"/>
    <property type="project" value="UniProtKB-SubCell"/>
</dbReference>
<keyword evidence="4 8" id="KW-0812">Transmembrane</keyword>
<evidence type="ECO:0000256" key="2">
    <source>
        <dbReference type="ARBA" id="ARBA00005914"/>
    </source>
</evidence>
<feature type="transmembrane region" description="Helical" evidence="8">
    <location>
        <begin position="32"/>
        <end position="58"/>
    </location>
</feature>
<dbReference type="PANTHER" id="PTHR10464:SF4">
    <property type="entry name" value="UREA TRANSPORTER"/>
    <property type="match status" value="1"/>
</dbReference>
<dbReference type="RefSeq" id="WP_082421292.1">
    <property type="nucleotide sequence ID" value="NZ_JRLF01000012.1"/>
</dbReference>
<evidence type="ECO:0000313" key="9">
    <source>
        <dbReference type="EMBL" id="KQB39387.1"/>
    </source>
</evidence>
<organism evidence="9 10">
    <name type="scientific">Flavobacterium aquidurense</name>
    <dbReference type="NCBI Taxonomy" id="362413"/>
    <lineage>
        <taxon>Bacteria</taxon>
        <taxon>Pseudomonadati</taxon>
        <taxon>Bacteroidota</taxon>
        <taxon>Flavobacteriia</taxon>
        <taxon>Flavobacteriales</taxon>
        <taxon>Flavobacteriaceae</taxon>
        <taxon>Flavobacterium</taxon>
    </lineage>
</organism>
<reference evidence="9 10" key="1">
    <citation type="submission" date="2014-09" db="EMBL/GenBank/DDBJ databases">
        <title>Genome sequence of Flavobacterium aquidurense RC62.</title>
        <authorList>
            <person name="Kim J.F."/>
            <person name="Kwak M.-J."/>
        </authorList>
    </citation>
    <scope>NUCLEOTIDE SEQUENCE [LARGE SCALE GENOMIC DNA]</scope>
    <source>
        <strain evidence="9 10">RC62</strain>
    </source>
</reference>
<dbReference type="Proteomes" id="UP000050443">
    <property type="component" value="Unassembled WGS sequence"/>
</dbReference>
<sequence>MNKITTQKFPLITEVFRGIGQIMLQENSLTGLFFTIGLFIGSPSMGIAVLFASLTGTLTARFLKYDQKEISTGLYGFSPALIGVALVFLFKNEALIWICIFLGSVTAALLQHFFIRRKIVVFTFPFILVTWVAVTLLHHFTSIGPSDAFMNVPDLSNIDSFTSETNGFGEVIFQANIWAGLLFFIGVYINSPISALYGLLGSAISSALSFHGHEPINEIHMGLFSFNAVLCAIVFAGTKKIDGILVVLSVVICVIINIALVNAKFEILKNAGGAFTLPFVITACLVLPLKNRKDKLEIFLQKNLKKRIQNLLNILIIFTLR</sequence>
<name>A0A0Q0RS19_9FLAO</name>
<gene>
    <name evidence="9" type="ORF">RC62_1068</name>
</gene>
<dbReference type="Pfam" id="PF03253">
    <property type="entry name" value="UT"/>
    <property type="match status" value="1"/>
</dbReference>
<comment type="similarity">
    <text evidence="2">Belongs to the urea transporter family.</text>
</comment>
<evidence type="ECO:0000256" key="4">
    <source>
        <dbReference type="ARBA" id="ARBA00022692"/>
    </source>
</evidence>
<dbReference type="PIRSF" id="PIRSF016502">
    <property type="entry name" value="Urea_transporter"/>
    <property type="match status" value="1"/>
</dbReference>
<accession>A0A0Q0RS19</accession>
<dbReference type="GO" id="GO:0015204">
    <property type="term" value="F:urea transmembrane transporter activity"/>
    <property type="evidence" value="ECO:0007669"/>
    <property type="project" value="InterPro"/>
</dbReference>
<evidence type="ECO:0000313" key="10">
    <source>
        <dbReference type="Proteomes" id="UP000050443"/>
    </source>
</evidence>
<evidence type="ECO:0000256" key="3">
    <source>
        <dbReference type="ARBA" id="ARBA00022475"/>
    </source>
</evidence>
<evidence type="ECO:0000256" key="5">
    <source>
        <dbReference type="ARBA" id="ARBA00022989"/>
    </source>
</evidence>
<feature type="site" description="Important for channel permeability" evidence="7">
    <location>
        <position position="276"/>
    </location>
</feature>
<dbReference type="PATRIC" id="fig|362413.3.peg.1041"/>
<keyword evidence="6 8" id="KW-0472">Membrane</keyword>
<dbReference type="EMBL" id="JRLF01000012">
    <property type="protein sequence ID" value="KQB39387.1"/>
    <property type="molecule type" value="Genomic_DNA"/>
</dbReference>
<feature type="transmembrane region" description="Helical" evidence="8">
    <location>
        <begin position="219"/>
        <end position="237"/>
    </location>
</feature>
<comment type="caution">
    <text evidence="9">The sequence shown here is derived from an EMBL/GenBank/DDBJ whole genome shotgun (WGS) entry which is preliminary data.</text>
</comment>
<evidence type="ECO:0000256" key="8">
    <source>
        <dbReference type="SAM" id="Phobius"/>
    </source>
</evidence>
<feature type="transmembrane region" description="Helical" evidence="8">
    <location>
        <begin position="271"/>
        <end position="289"/>
    </location>
</feature>
<feature type="transmembrane region" description="Helical" evidence="8">
    <location>
        <begin position="119"/>
        <end position="140"/>
    </location>
</feature>
<protein>
    <submittedName>
        <fullName evidence="9">Urea transporter</fullName>
    </submittedName>
</protein>
<dbReference type="InterPro" id="IPR004937">
    <property type="entry name" value="Urea_transporter"/>
</dbReference>
<dbReference type="PANTHER" id="PTHR10464">
    <property type="entry name" value="UREA TRANSPORTER"/>
    <property type="match status" value="1"/>
</dbReference>
<feature type="transmembrane region" description="Helical" evidence="8">
    <location>
        <begin position="95"/>
        <end position="114"/>
    </location>
</feature>
<keyword evidence="5 8" id="KW-1133">Transmembrane helix</keyword>
<dbReference type="AlphaFoldDB" id="A0A0Q0RS19"/>
<evidence type="ECO:0000256" key="7">
    <source>
        <dbReference type="PIRSR" id="PIRSR016502-1"/>
    </source>
</evidence>
<evidence type="ECO:0000256" key="6">
    <source>
        <dbReference type="ARBA" id="ARBA00023136"/>
    </source>
</evidence>
<dbReference type="STRING" id="362413.RC62_1068"/>
<dbReference type="Gene3D" id="1.10.3430.10">
    <property type="entry name" value="Ammonium transporter AmtB like domains"/>
    <property type="match status" value="1"/>
</dbReference>
<keyword evidence="3" id="KW-1003">Cell membrane</keyword>
<proteinExistence type="inferred from homology"/>
<evidence type="ECO:0000256" key="1">
    <source>
        <dbReference type="ARBA" id="ARBA00004651"/>
    </source>
</evidence>
<dbReference type="InterPro" id="IPR029020">
    <property type="entry name" value="Ammonium/urea_transptr"/>
</dbReference>
<feature type="transmembrane region" description="Helical" evidence="8">
    <location>
        <begin position="244"/>
        <end position="265"/>
    </location>
</feature>